<dbReference type="AlphaFoldDB" id="A0A3M7TJ76"/>
<comment type="caution">
    <text evidence="2">The sequence shown here is derived from an EMBL/GenBank/DDBJ whole genome shotgun (WGS) entry which is preliminary data.</text>
</comment>
<dbReference type="PANTHER" id="PTHR39184">
    <property type="match status" value="1"/>
</dbReference>
<dbReference type="InterPro" id="IPR035412">
    <property type="entry name" value="Terminase_L_N"/>
</dbReference>
<dbReference type="PANTHER" id="PTHR39184:SF1">
    <property type="entry name" value="PBSX PHAGE TERMINASE LARGE SUBUNIT"/>
    <property type="match status" value="1"/>
</dbReference>
<dbReference type="Pfam" id="PF04466">
    <property type="entry name" value="Terminase_3"/>
    <property type="match status" value="1"/>
</dbReference>
<dbReference type="RefSeq" id="WP_122637444.1">
    <property type="nucleotide sequence ID" value="NZ_QWIU01000002.1"/>
</dbReference>
<dbReference type="InterPro" id="IPR027417">
    <property type="entry name" value="P-loop_NTPase"/>
</dbReference>
<dbReference type="Gene3D" id="3.40.50.300">
    <property type="entry name" value="P-loop containing nucleotide triphosphate hydrolases"/>
    <property type="match status" value="1"/>
</dbReference>
<organism evidence="2 3">
    <name type="scientific">Chryseobacterium nematophagum</name>
    <dbReference type="NCBI Taxonomy" id="2305228"/>
    <lineage>
        <taxon>Bacteria</taxon>
        <taxon>Pseudomonadati</taxon>
        <taxon>Bacteroidota</taxon>
        <taxon>Flavobacteriia</taxon>
        <taxon>Flavobacteriales</taxon>
        <taxon>Weeksellaceae</taxon>
        <taxon>Chryseobacterium group</taxon>
        <taxon>Chryseobacterium</taxon>
    </lineage>
</organism>
<gene>
    <name evidence="2" type="ORF">D1631_17000</name>
</gene>
<proteinExistence type="predicted"/>
<reference evidence="2 3" key="1">
    <citation type="submission" date="2018-08" db="EMBL/GenBank/DDBJ databases">
        <title>Chryseobacterium nematophagum: a novel matrix digesting pathogen of nematodes.</title>
        <authorList>
            <person name="Page A."/>
            <person name="Roberts M."/>
            <person name="Felix M.-A."/>
            <person name="Weir W."/>
        </authorList>
    </citation>
    <scope>NUCLEOTIDE SEQUENCE [LARGE SCALE GENOMIC DNA]</scope>
    <source>
        <strain evidence="2 3">JUb129</strain>
    </source>
</reference>
<accession>A0A3M7TJ76</accession>
<evidence type="ECO:0000313" key="2">
    <source>
        <dbReference type="EMBL" id="RNA63495.1"/>
    </source>
</evidence>
<dbReference type="InterPro" id="IPR052380">
    <property type="entry name" value="Viral_DNA_packaging_terminase"/>
</dbReference>
<evidence type="ECO:0000313" key="3">
    <source>
        <dbReference type="Proteomes" id="UP000278775"/>
    </source>
</evidence>
<feature type="domain" description="Phage terminase large subunit N-terminal" evidence="1">
    <location>
        <begin position="31"/>
        <end position="214"/>
    </location>
</feature>
<protein>
    <recommendedName>
        <fullName evidence="1">Phage terminase large subunit N-terminal domain-containing protein</fullName>
    </recommendedName>
</protein>
<dbReference type="OrthoDB" id="924847at2"/>
<dbReference type="Proteomes" id="UP000278775">
    <property type="component" value="Unassembled WGS sequence"/>
</dbReference>
<sequence length="441" mass="50981">MKTGKPMSLQIEIDESAYSKNFENLLVSHDRYIVAFGGRGSGKTDTFYLKYLLELFQPYSFKLAYINKEKTNIRDQQYAGFKRVAQRTGLYEYLHFSEGTYKIVNPENGNALVPKGMDDPEKTKGLDGITAIWWDEINKGTKEDFTALNKLLRSPEAEYLQFALSFNPVSENHWLRSMFFDEKNGYRLNERFRSKGYLHHSTYKDNEFINQEEYLETLLADNYDQSSIDCDIYGVWGNPKKGNLFINTFKKEKHVPPIPYLFDRSLYTYISVDFNVNPMTALVLQTDLHLRKIRIINEFRDFDSDIYKLCDWIDRNYNTRDLFITGDSSGNNRHSYSKGSLSGYQIIQNQLKLNFTQIKAMKGKPAGYVQSKRLIGNAFFARHPDMSISNAPFLVEDLESVSVRPSGDMDKTSDPSQSHLLDCLLDGLYTITRGNVKNIPN</sequence>
<name>A0A3M7TJ76_9FLAO</name>
<evidence type="ECO:0000259" key="1">
    <source>
        <dbReference type="Pfam" id="PF04466"/>
    </source>
</evidence>
<dbReference type="EMBL" id="QWIU01000002">
    <property type="protein sequence ID" value="RNA63495.1"/>
    <property type="molecule type" value="Genomic_DNA"/>
</dbReference>